<feature type="region of interest" description="Disordered" evidence="1">
    <location>
        <begin position="257"/>
        <end position="316"/>
    </location>
</feature>
<dbReference type="Gene3D" id="2.30.130.110">
    <property type="match status" value="1"/>
</dbReference>
<organism evidence="2 3">
    <name type="scientific">Rhodococcus jostii (strain RHA1)</name>
    <dbReference type="NCBI Taxonomy" id="101510"/>
    <lineage>
        <taxon>Bacteria</taxon>
        <taxon>Bacillati</taxon>
        <taxon>Actinomycetota</taxon>
        <taxon>Actinomycetes</taxon>
        <taxon>Mycobacteriales</taxon>
        <taxon>Nocardiaceae</taxon>
        <taxon>Rhodococcus</taxon>
    </lineage>
</organism>
<name>Q0RXW3_RHOJR</name>
<dbReference type="KEGG" id="rha:RHA1_ro08829"/>
<protein>
    <submittedName>
        <fullName evidence="2">Uncharacterized protein</fullName>
    </submittedName>
</protein>
<keyword evidence="2" id="KW-0614">Plasmid</keyword>
<dbReference type="HOGENOM" id="CLU_833868_0_0_11"/>
<feature type="compositionally biased region" description="Polar residues" evidence="1">
    <location>
        <begin position="165"/>
        <end position="184"/>
    </location>
</feature>
<reference evidence="3" key="1">
    <citation type="journal article" date="2006" name="Proc. Natl. Acad. Sci. U.S.A.">
        <title>The complete genome of Rhodococcus sp. RHA1 provides insights into a catabolic powerhouse.</title>
        <authorList>
            <person name="McLeod M.P."/>
            <person name="Warren R.L."/>
            <person name="Hsiao W.W.L."/>
            <person name="Araki N."/>
            <person name="Myhre M."/>
            <person name="Fernandes C."/>
            <person name="Miyazawa D."/>
            <person name="Wong W."/>
            <person name="Lillquist A.L."/>
            <person name="Wang D."/>
            <person name="Dosanjh M."/>
            <person name="Hara H."/>
            <person name="Petrescu A."/>
            <person name="Morin R.D."/>
            <person name="Yang G."/>
            <person name="Stott J.M."/>
            <person name="Schein J.E."/>
            <person name="Shin H."/>
            <person name="Smailus D."/>
            <person name="Siddiqui A.S."/>
            <person name="Marra M.A."/>
            <person name="Jones S.J.M."/>
            <person name="Holt R."/>
            <person name="Brinkman F.S.L."/>
            <person name="Miyauchi K."/>
            <person name="Fukuda M."/>
            <person name="Davies J.E."/>
            <person name="Mohn W.W."/>
            <person name="Eltis L.D."/>
        </authorList>
    </citation>
    <scope>NUCLEOTIDE SEQUENCE [LARGE SCALE GENOMIC DNA]</scope>
    <source>
        <strain evidence="3">RHA1</strain>
    </source>
</reference>
<geneLocation type="plasmid" evidence="2 3">
    <name>pRHL1</name>
</geneLocation>
<evidence type="ECO:0000313" key="2">
    <source>
        <dbReference type="EMBL" id="ABG99873.1"/>
    </source>
</evidence>
<proteinExistence type="predicted"/>
<feature type="compositionally biased region" description="Basic residues" evidence="1">
    <location>
        <begin position="287"/>
        <end position="305"/>
    </location>
</feature>
<gene>
    <name evidence="2" type="ordered locus">RHA1_ro08829</name>
</gene>
<sequence>MPRKSRSCNMIRAELNRAAEAAGWVIVTPYRLRHGYATSFNSRIKKSKDTSCSIKTRDSLGLWAGRGLGDEMPRSCTTWSRPFGLERLQCIAHRAGWPKPPRPDGGRIPGVSARPLITRRISSRMRRVRRPYPSFAQCLGGRPEASSIPADANPLTTRVSNLTVSRTGQGKTTDQRDPMSNQSPDLLAHSDGDAVAVGARDLSTGPVPVEDLESTQTEHVDLADAVPLGHKLALRDVAEGEPVIDYGLAVGAATTDTPAWRQGTHPQGQEFSAGKQARPERQSPTRRSGRRPIPRSHSSRRRVRRGRDLCPHNTAKQVSKVHLVKATLGSMTC</sequence>
<dbReference type="AlphaFoldDB" id="Q0RXW3"/>
<dbReference type="EMBL" id="CP000432">
    <property type="protein sequence ID" value="ABG99873.1"/>
    <property type="molecule type" value="Genomic_DNA"/>
</dbReference>
<dbReference type="Proteomes" id="UP000008710">
    <property type="component" value="Plasmid pRHL1"/>
</dbReference>
<evidence type="ECO:0000313" key="3">
    <source>
        <dbReference type="Proteomes" id="UP000008710"/>
    </source>
</evidence>
<accession>Q0RXW3</accession>
<evidence type="ECO:0000256" key="1">
    <source>
        <dbReference type="SAM" id="MobiDB-lite"/>
    </source>
</evidence>
<feature type="region of interest" description="Disordered" evidence="1">
    <location>
        <begin position="165"/>
        <end position="185"/>
    </location>
</feature>